<feature type="chain" id="PRO_5005554324" description="L,D-TPase catalytic domain-containing protein" evidence="10">
    <location>
        <begin position="22"/>
        <end position="191"/>
    </location>
</feature>
<accession>A0A0L1JV83</accession>
<evidence type="ECO:0000313" key="13">
    <source>
        <dbReference type="Proteomes" id="UP000036938"/>
    </source>
</evidence>
<evidence type="ECO:0000256" key="6">
    <source>
        <dbReference type="ARBA" id="ARBA00022960"/>
    </source>
</evidence>
<dbReference type="STRING" id="1317121.ATO11_01945"/>
<keyword evidence="6 9" id="KW-0133">Cell shape</keyword>
<evidence type="ECO:0000259" key="11">
    <source>
        <dbReference type="PROSITE" id="PS52029"/>
    </source>
</evidence>
<reference evidence="12 13" key="1">
    <citation type="journal article" date="2015" name="Int. J. Syst. Evol. Microbiol.">
        <title>Aestuariivita atlantica sp. nov., isolated from deep sea sediment of the Atlantic Ocean.</title>
        <authorList>
            <person name="Li G."/>
            <person name="Lai Q."/>
            <person name="Du Y."/>
            <person name="Liu X."/>
            <person name="Sun F."/>
            <person name="Shao Z."/>
        </authorList>
    </citation>
    <scope>NUCLEOTIDE SEQUENCE [LARGE SCALE GENOMIC DNA]</scope>
    <source>
        <strain evidence="12 13">22II-S11-z3</strain>
    </source>
</reference>
<dbReference type="GO" id="GO:0071972">
    <property type="term" value="F:peptidoglycan L,D-transpeptidase activity"/>
    <property type="evidence" value="ECO:0007669"/>
    <property type="project" value="TreeGrafter"/>
</dbReference>
<evidence type="ECO:0000256" key="7">
    <source>
        <dbReference type="ARBA" id="ARBA00022984"/>
    </source>
</evidence>
<dbReference type="Proteomes" id="UP000036938">
    <property type="component" value="Unassembled WGS sequence"/>
</dbReference>
<feature type="domain" description="L,D-TPase catalytic" evidence="11">
    <location>
        <begin position="47"/>
        <end position="185"/>
    </location>
</feature>
<protein>
    <recommendedName>
        <fullName evidence="11">L,D-TPase catalytic domain-containing protein</fullName>
    </recommendedName>
</protein>
<organism evidence="12 13">
    <name type="scientific">Pseudaestuariivita atlantica</name>
    <dbReference type="NCBI Taxonomy" id="1317121"/>
    <lineage>
        <taxon>Bacteria</taxon>
        <taxon>Pseudomonadati</taxon>
        <taxon>Pseudomonadota</taxon>
        <taxon>Alphaproteobacteria</taxon>
        <taxon>Rhodobacterales</taxon>
        <taxon>Paracoccaceae</taxon>
        <taxon>Pseudaestuariivita</taxon>
    </lineage>
</organism>
<keyword evidence="3" id="KW-0328">Glycosyltransferase</keyword>
<dbReference type="PANTHER" id="PTHR30582">
    <property type="entry name" value="L,D-TRANSPEPTIDASE"/>
    <property type="match status" value="1"/>
</dbReference>
<dbReference type="GO" id="GO:0071555">
    <property type="term" value="P:cell wall organization"/>
    <property type="evidence" value="ECO:0007669"/>
    <property type="project" value="UniProtKB-UniRule"/>
</dbReference>
<keyword evidence="5" id="KW-0378">Hydrolase</keyword>
<name>A0A0L1JV83_9RHOB</name>
<dbReference type="CDD" id="cd16913">
    <property type="entry name" value="YkuD_like"/>
    <property type="match status" value="1"/>
</dbReference>
<evidence type="ECO:0000256" key="2">
    <source>
        <dbReference type="ARBA" id="ARBA00005992"/>
    </source>
</evidence>
<keyword evidence="7 9" id="KW-0573">Peptidoglycan synthesis</keyword>
<gene>
    <name evidence="12" type="ORF">ATO11_01945</name>
</gene>
<dbReference type="InterPro" id="IPR038063">
    <property type="entry name" value="Transpep_catalytic_dom"/>
</dbReference>
<keyword evidence="4" id="KW-0808">Transferase</keyword>
<dbReference type="InterPro" id="IPR005490">
    <property type="entry name" value="LD_TPept_cat_dom"/>
</dbReference>
<dbReference type="UniPathway" id="UPA00219"/>
<comment type="pathway">
    <text evidence="1 9">Cell wall biogenesis; peptidoglycan biosynthesis.</text>
</comment>
<dbReference type="GO" id="GO:0016757">
    <property type="term" value="F:glycosyltransferase activity"/>
    <property type="evidence" value="ECO:0007669"/>
    <property type="project" value="UniProtKB-KW"/>
</dbReference>
<proteinExistence type="inferred from homology"/>
<dbReference type="PROSITE" id="PS52029">
    <property type="entry name" value="LD_TPASE"/>
    <property type="match status" value="1"/>
</dbReference>
<dbReference type="PANTHER" id="PTHR30582:SF24">
    <property type="entry name" value="L,D-TRANSPEPTIDASE ERFK_SRFK-RELATED"/>
    <property type="match status" value="1"/>
</dbReference>
<evidence type="ECO:0000256" key="1">
    <source>
        <dbReference type="ARBA" id="ARBA00004752"/>
    </source>
</evidence>
<dbReference type="GO" id="GO:0008360">
    <property type="term" value="P:regulation of cell shape"/>
    <property type="evidence" value="ECO:0007669"/>
    <property type="project" value="UniProtKB-UniRule"/>
</dbReference>
<keyword evidence="8 9" id="KW-0961">Cell wall biogenesis/degradation</keyword>
<dbReference type="SUPFAM" id="SSF141523">
    <property type="entry name" value="L,D-transpeptidase catalytic domain-like"/>
    <property type="match status" value="1"/>
</dbReference>
<sequence>MLTRRAFVAAAVTVGAFPSLAVGHPVTLPDKYLPQLVNTGRKDWEAGSLHVLPDDFFLFFMLQDGLAIRYGVGVGRKGLYTAGTFTVGRKAKWPRWRPTDAMIRREPHKYARFKDGVAGGPNNPLGARALYLYNDAGRDTYLRIHGTNEPGTIGSAVSNGCARLTNEHVKDLYDRVEIGARVELHPKVATA</sequence>
<keyword evidence="10" id="KW-0732">Signal</keyword>
<dbReference type="EMBL" id="AQQZ01000001">
    <property type="protein sequence ID" value="KNG95676.1"/>
    <property type="molecule type" value="Genomic_DNA"/>
</dbReference>
<dbReference type="GO" id="GO:0005576">
    <property type="term" value="C:extracellular region"/>
    <property type="evidence" value="ECO:0007669"/>
    <property type="project" value="TreeGrafter"/>
</dbReference>
<evidence type="ECO:0000256" key="9">
    <source>
        <dbReference type="PROSITE-ProRule" id="PRU01373"/>
    </source>
</evidence>
<dbReference type="InterPro" id="IPR050979">
    <property type="entry name" value="LD-transpeptidase"/>
</dbReference>
<comment type="caution">
    <text evidence="12">The sequence shown here is derived from an EMBL/GenBank/DDBJ whole genome shotgun (WGS) entry which is preliminary data.</text>
</comment>
<feature type="active site" description="Proton donor/acceptor" evidence="9">
    <location>
        <position position="145"/>
    </location>
</feature>
<dbReference type="AlphaFoldDB" id="A0A0L1JV83"/>
<evidence type="ECO:0000256" key="3">
    <source>
        <dbReference type="ARBA" id="ARBA00022676"/>
    </source>
</evidence>
<feature type="signal peptide" evidence="10">
    <location>
        <begin position="1"/>
        <end position="21"/>
    </location>
</feature>
<evidence type="ECO:0000256" key="10">
    <source>
        <dbReference type="SAM" id="SignalP"/>
    </source>
</evidence>
<evidence type="ECO:0000256" key="5">
    <source>
        <dbReference type="ARBA" id="ARBA00022801"/>
    </source>
</evidence>
<comment type="similarity">
    <text evidence="2">Belongs to the YkuD family.</text>
</comment>
<evidence type="ECO:0000256" key="8">
    <source>
        <dbReference type="ARBA" id="ARBA00023316"/>
    </source>
</evidence>
<evidence type="ECO:0000256" key="4">
    <source>
        <dbReference type="ARBA" id="ARBA00022679"/>
    </source>
</evidence>
<feature type="active site" description="Nucleophile" evidence="9">
    <location>
        <position position="161"/>
    </location>
</feature>
<dbReference type="PATRIC" id="fig|1317121.7.peg.391"/>
<dbReference type="Gene3D" id="2.40.440.10">
    <property type="entry name" value="L,D-transpeptidase catalytic domain-like"/>
    <property type="match status" value="1"/>
</dbReference>
<evidence type="ECO:0000313" key="12">
    <source>
        <dbReference type="EMBL" id="KNG95676.1"/>
    </source>
</evidence>
<keyword evidence="13" id="KW-1185">Reference proteome</keyword>
<dbReference type="Pfam" id="PF03734">
    <property type="entry name" value="YkuD"/>
    <property type="match status" value="1"/>
</dbReference>
<dbReference type="GO" id="GO:0018104">
    <property type="term" value="P:peptidoglycan-protein cross-linking"/>
    <property type="evidence" value="ECO:0007669"/>
    <property type="project" value="TreeGrafter"/>
</dbReference>